<dbReference type="Proteomes" id="UP000766336">
    <property type="component" value="Unassembled WGS sequence"/>
</dbReference>
<keyword evidence="2" id="KW-1185">Reference proteome</keyword>
<sequence length="88" mass="9611">MHWLFSLPVSALAIIPIQAERPLRVTTDGAEYCQTLVLRLAASPNATAELPRFLGEEGRHLCANGRYRAGIAKLRRALRAATAEQRGG</sequence>
<reference evidence="1 2" key="1">
    <citation type="submission" date="2021-05" db="EMBL/GenBank/DDBJ databases">
        <title>Roseococcus sp. XZZS9, whole genome shotgun sequencing project.</title>
        <authorList>
            <person name="Zhao G."/>
            <person name="Shen L."/>
        </authorList>
    </citation>
    <scope>NUCLEOTIDE SEQUENCE [LARGE SCALE GENOMIC DNA]</scope>
    <source>
        <strain evidence="1 2">XZZS9</strain>
    </source>
</reference>
<gene>
    <name evidence="1" type="ORF">KHU32_03995</name>
</gene>
<dbReference type="EMBL" id="JAHCDA010000001">
    <property type="protein sequence ID" value="MBS7810086.1"/>
    <property type="molecule type" value="Genomic_DNA"/>
</dbReference>
<dbReference type="RefSeq" id="WP_213668726.1">
    <property type="nucleotide sequence ID" value="NZ_JAHCDA010000001.1"/>
</dbReference>
<evidence type="ECO:0008006" key="3">
    <source>
        <dbReference type="Google" id="ProtNLM"/>
    </source>
</evidence>
<organism evidence="1 2">
    <name type="scientific">Roseococcus pinisoli</name>
    <dbReference type="NCBI Taxonomy" id="2835040"/>
    <lineage>
        <taxon>Bacteria</taxon>
        <taxon>Pseudomonadati</taxon>
        <taxon>Pseudomonadota</taxon>
        <taxon>Alphaproteobacteria</taxon>
        <taxon>Acetobacterales</taxon>
        <taxon>Roseomonadaceae</taxon>
        <taxon>Roseococcus</taxon>
    </lineage>
</organism>
<proteinExistence type="predicted"/>
<comment type="caution">
    <text evidence="1">The sequence shown here is derived from an EMBL/GenBank/DDBJ whole genome shotgun (WGS) entry which is preliminary data.</text>
</comment>
<protein>
    <recommendedName>
        <fullName evidence="3">Transposase</fullName>
    </recommendedName>
</protein>
<evidence type="ECO:0000313" key="1">
    <source>
        <dbReference type="EMBL" id="MBS7810086.1"/>
    </source>
</evidence>
<name>A0ABS5QA38_9PROT</name>
<accession>A0ABS5QA38</accession>
<evidence type="ECO:0000313" key="2">
    <source>
        <dbReference type="Proteomes" id="UP000766336"/>
    </source>
</evidence>